<dbReference type="AlphaFoldDB" id="A0AAU7B0V7"/>
<dbReference type="SUPFAM" id="SSF46689">
    <property type="entry name" value="Homeodomain-like"/>
    <property type="match status" value="1"/>
</dbReference>
<name>A0AAU7B0V7_9ACTN</name>
<dbReference type="PROSITE" id="PS50977">
    <property type="entry name" value="HTH_TETR_2"/>
    <property type="match status" value="1"/>
</dbReference>
<dbReference type="PANTHER" id="PTHR30055:SF151">
    <property type="entry name" value="TRANSCRIPTIONAL REGULATORY PROTEIN"/>
    <property type="match status" value="1"/>
</dbReference>
<dbReference type="SUPFAM" id="SSF48498">
    <property type="entry name" value="Tetracyclin repressor-like, C-terminal domain"/>
    <property type="match status" value="1"/>
</dbReference>
<feature type="domain" description="HTH tetR-type" evidence="5">
    <location>
        <begin position="10"/>
        <end position="70"/>
    </location>
</feature>
<dbReference type="GO" id="GO:0000976">
    <property type="term" value="F:transcription cis-regulatory region binding"/>
    <property type="evidence" value="ECO:0007669"/>
    <property type="project" value="TreeGrafter"/>
</dbReference>
<dbReference type="Gene3D" id="1.10.357.10">
    <property type="entry name" value="Tetracycline Repressor, domain 2"/>
    <property type="match status" value="1"/>
</dbReference>
<organism evidence="6">
    <name type="scientific">Paraconexibacter sp. AEG42_29</name>
    <dbReference type="NCBI Taxonomy" id="2997339"/>
    <lineage>
        <taxon>Bacteria</taxon>
        <taxon>Bacillati</taxon>
        <taxon>Actinomycetota</taxon>
        <taxon>Thermoleophilia</taxon>
        <taxon>Solirubrobacterales</taxon>
        <taxon>Paraconexibacteraceae</taxon>
        <taxon>Paraconexibacter</taxon>
    </lineage>
</organism>
<evidence type="ECO:0000256" key="3">
    <source>
        <dbReference type="ARBA" id="ARBA00023163"/>
    </source>
</evidence>
<dbReference type="InterPro" id="IPR009057">
    <property type="entry name" value="Homeodomain-like_sf"/>
</dbReference>
<proteinExistence type="predicted"/>
<evidence type="ECO:0000256" key="4">
    <source>
        <dbReference type="PROSITE-ProRule" id="PRU00335"/>
    </source>
</evidence>
<dbReference type="InterPro" id="IPR050109">
    <property type="entry name" value="HTH-type_TetR-like_transc_reg"/>
</dbReference>
<evidence type="ECO:0000256" key="2">
    <source>
        <dbReference type="ARBA" id="ARBA00023125"/>
    </source>
</evidence>
<dbReference type="KEGG" id="parq:DSM112329_04233"/>
<keyword evidence="2 4" id="KW-0238">DNA-binding</keyword>
<keyword evidence="1" id="KW-0805">Transcription regulation</keyword>
<dbReference type="InterPro" id="IPR001647">
    <property type="entry name" value="HTH_TetR"/>
</dbReference>
<feature type="DNA-binding region" description="H-T-H motif" evidence="4">
    <location>
        <begin position="33"/>
        <end position="52"/>
    </location>
</feature>
<sequence>MPPTGKRATPVDRDAVVAAAVRIIDTDGVSAVTMRRLASDLGVTTMAAYRHVRSKDELLQLVAASVVADIPAAPPDASWGRVIHDFFTAFHDRLVEHPGVALLFGGQSFLSEPIYAVSDHVFTALLDAGFSPESAVALFMGCASCSIGSAVLEAAAAQSRIDTSDSMLLMSARKYPGIAAVAEFIPQRQSSTSHDQALSKLVAGYAAVLSLAE</sequence>
<evidence type="ECO:0000256" key="1">
    <source>
        <dbReference type="ARBA" id="ARBA00023015"/>
    </source>
</evidence>
<dbReference type="EMBL" id="CP114014">
    <property type="protein sequence ID" value="XAY07352.1"/>
    <property type="molecule type" value="Genomic_DNA"/>
</dbReference>
<keyword evidence="3" id="KW-0804">Transcription</keyword>
<dbReference type="RefSeq" id="WP_354698550.1">
    <property type="nucleotide sequence ID" value="NZ_CP114014.1"/>
</dbReference>
<dbReference type="PANTHER" id="PTHR30055">
    <property type="entry name" value="HTH-TYPE TRANSCRIPTIONAL REGULATOR RUTR"/>
    <property type="match status" value="1"/>
</dbReference>
<evidence type="ECO:0000259" key="5">
    <source>
        <dbReference type="PROSITE" id="PS50977"/>
    </source>
</evidence>
<protein>
    <recommendedName>
        <fullName evidence="5">HTH tetR-type domain-containing protein</fullName>
    </recommendedName>
</protein>
<dbReference type="InterPro" id="IPR036271">
    <property type="entry name" value="Tet_transcr_reg_TetR-rel_C_sf"/>
</dbReference>
<dbReference type="Pfam" id="PF00440">
    <property type="entry name" value="TetR_N"/>
    <property type="match status" value="1"/>
</dbReference>
<accession>A0AAU7B0V7</accession>
<evidence type="ECO:0000313" key="6">
    <source>
        <dbReference type="EMBL" id="XAY07352.1"/>
    </source>
</evidence>
<dbReference type="GO" id="GO:0003700">
    <property type="term" value="F:DNA-binding transcription factor activity"/>
    <property type="evidence" value="ECO:0007669"/>
    <property type="project" value="TreeGrafter"/>
</dbReference>
<reference evidence="6" key="1">
    <citation type="submission" date="2022-12" db="EMBL/GenBank/DDBJ databases">
        <title>Paraconexibacter alkalitolerans sp. nov. and Baekduia alba sp. nov., isolated from soil and emended description of the genera Paraconexibacter (Chun et al., 2020) and Baekduia (An et al., 2020).</title>
        <authorList>
            <person name="Vieira S."/>
            <person name="Huber K.J."/>
            <person name="Geppert A."/>
            <person name="Wolf J."/>
            <person name="Neumann-Schaal M."/>
            <person name="Muesken M."/>
            <person name="Overmann J."/>
        </authorList>
    </citation>
    <scope>NUCLEOTIDE SEQUENCE</scope>
    <source>
        <strain evidence="6">AEG42_29</strain>
    </source>
</reference>
<gene>
    <name evidence="6" type="ORF">DSM112329_04233</name>
</gene>